<protein>
    <recommendedName>
        <fullName evidence="4">AT-hook motif nuclear-localized protein</fullName>
    </recommendedName>
</protein>
<dbReference type="GO" id="GO:0003680">
    <property type="term" value="F:minor groove of adenine-thymine-rich DNA binding"/>
    <property type="evidence" value="ECO:0007669"/>
    <property type="project" value="UniProtKB-UniRule"/>
</dbReference>
<dbReference type="PANTHER" id="PTHR31500">
    <property type="entry name" value="AT-HOOK MOTIF NUCLEAR-LOCALIZED PROTEIN 9"/>
    <property type="match status" value="1"/>
</dbReference>
<feature type="region of interest" description="Disordered" evidence="5">
    <location>
        <begin position="248"/>
        <end position="276"/>
    </location>
</feature>
<evidence type="ECO:0000313" key="7">
    <source>
        <dbReference type="EMBL" id="WOH09352.1"/>
    </source>
</evidence>
<dbReference type="Proteomes" id="UP000077755">
    <property type="component" value="Chromosome 7"/>
</dbReference>
<dbReference type="CDD" id="cd11378">
    <property type="entry name" value="DUF296"/>
    <property type="match status" value="1"/>
</dbReference>
<keyword evidence="2 4" id="KW-0238">DNA-binding</keyword>
<sequence length="276" mass="30144">MPQKMGARGPLSTHVNLHQAIMWIQDLITLLRSLDCHRLHCRLLQLRMGVWKRRKGVDPEGMNQMDLWHTLSPLPVSNSLLASSGFSHENHGKLIACTSGGSYTPHTITVNAGEENYCISPTGPQSVSVISANGAISNVTLRQSSSSETYTYEGMFDILSLSGSFTPASASEGASMRITLAQPDGNVIGGLLVGLLIAASPLQVVIASFLPVNHIEKHKKPMYEHKVVRYATDLPPKMKQIDLSPVVPNYSDNPNGKLPPTYQTSKWPTMPMMQDS</sequence>
<dbReference type="PROSITE" id="PS51742">
    <property type="entry name" value="PPC"/>
    <property type="match status" value="1"/>
</dbReference>
<feature type="domain" description="PPC" evidence="6">
    <location>
        <begin position="92"/>
        <end position="231"/>
    </location>
</feature>
<dbReference type="AlphaFoldDB" id="A0AAF1B9Z4"/>
<evidence type="ECO:0000256" key="1">
    <source>
        <dbReference type="ARBA" id="ARBA00023015"/>
    </source>
</evidence>
<dbReference type="InterPro" id="IPR039605">
    <property type="entry name" value="AHL"/>
</dbReference>
<comment type="function">
    <text evidence="4">Transcription factor that specifically binds AT-rich DNA sequences related to the nuclear matrix attachment regions (MARs).</text>
</comment>
<evidence type="ECO:0000256" key="2">
    <source>
        <dbReference type="ARBA" id="ARBA00023125"/>
    </source>
</evidence>
<dbReference type="GO" id="GO:0005634">
    <property type="term" value="C:nucleus"/>
    <property type="evidence" value="ECO:0007669"/>
    <property type="project" value="UniProtKB-SubCell"/>
</dbReference>
<dbReference type="EMBL" id="CP093349">
    <property type="protein sequence ID" value="WOH09352.1"/>
    <property type="molecule type" value="Genomic_DNA"/>
</dbReference>
<keyword evidence="3 4" id="KW-0804">Transcription</keyword>
<dbReference type="Pfam" id="PF03479">
    <property type="entry name" value="PCC"/>
    <property type="match status" value="1"/>
</dbReference>
<keyword evidence="4" id="KW-0539">Nucleus</keyword>
<dbReference type="Gene3D" id="3.30.1330.80">
    <property type="entry name" value="Hypothetical protein, similar to alpha- acetolactate decarboxylase, domain 2"/>
    <property type="match status" value="1"/>
</dbReference>
<evidence type="ECO:0000256" key="3">
    <source>
        <dbReference type="ARBA" id="ARBA00023163"/>
    </source>
</evidence>
<evidence type="ECO:0000256" key="4">
    <source>
        <dbReference type="RuleBase" id="RU367031"/>
    </source>
</evidence>
<reference evidence="7" key="2">
    <citation type="submission" date="2022-03" db="EMBL/GenBank/DDBJ databases">
        <title>Draft title - Genomic analysis of global carrot germplasm unveils the trajectory of domestication and the origin of high carotenoid orange carrot.</title>
        <authorList>
            <person name="Iorizzo M."/>
            <person name="Ellison S."/>
            <person name="Senalik D."/>
            <person name="Macko-Podgorni A."/>
            <person name="Grzebelus D."/>
            <person name="Bostan H."/>
            <person name="Rolling W."/>
            <person name="Curaba J."/>
            <person name="Simon P."/>
        </authorList>
    </citation>
    <scope>NUCLEOTIDE SEQUENCE</scope>
    <source>
        <tissue evidence="7">Leaf</tissue>
    </source>
</reference>
<reference evidence="7" key="1">
    <citation type="journal article" date="2016" name="Nat. Genet.">
        <title>A high-quality carrot genome assembly provides new insights into carotenoid accumulation and asterid genome evolution.</title>
        <authorList>
            <person name="Iorizzo M."/>
            <person name="Ellison S."/>
            <person name="Senalik D."/>
            <person name="Zeng P."/>
            <person name="Satapoomin P."/>
            <person name="Huang J."/>
            <person name="Bowman M."/>
            <person name="Iovene M."/>
            <person name="Sanseverino W."/>
            <person name="Cavagnaro P."/>
            <person name="Yildiz M."/>
            <person name="Macko-Podgorni A."/>
            <person name="Moranska E."/>
            <person name="Grzebelus E."/>
            <person name="Grzebelus D."/>
            <person name="Ashrafi H."/>
            <person name="Zheng Z."/>
            <person name="Cheng S."/>
            <person name="Spooner D."/>
            <person name="Van Deynze A."/>
            <person name="Simon P."/>
        </authorList>
    </citation>
    <scope>NUCLEOTIDE SEQUENCE</scope>
    <source>
        <tissue evidence="7">Leaf</tissue>
    </source>
</reference>
<keyword evidence="1 4" id="KW-0805">Transcription regulation</keyword>
<dbReference type="PANTHER" id="PTHR31500:SF96">
    <property type="entry name" value="AT-HOOK MOTIF NUCLEAR-LOCALIZED PROTEIN 7"/>
    <property type="match status" value="1"/>
</dbReference>
<dbReference type="InterPro" id="IPR005175">
    <property type="entry name" value="PPC_dom"/>
</dbReference>
<gene>
    <name evidence="7" type="ORF">DCAR_0728809</name>
</gene>
<evidence type="ECO:0000256" key="5">
    <source>
        <dbReference type="SAM" id="MobiDB-lite"/>
    </source>
</evidence>
<evidence type="ECO:0000313" key="8">
    <source>
        <dbReference type="Proteomes" id="UP000077755"/>
    </source>
</evidence>
<organism evidence="7 8">
    <name type="scientific">Daucus carota subsp. sativus</name>
    <name type="common">Carrot</name>
    <dbReference type="NCBI Taxonomy" id="79200"/>
    <lineage>
        <taxon>Eukaryota</taxon>
        <taxon>Viridiplantae</taxon>
        <taxon>Streptophyta</taxon>
        <taxon>Embryophyta</taxon>
        <taxon>Tracheophyta</taxon>
        <taxon>Spermatophyta</taxon>
        <taxon>Magnoliopsida</taxon>
        <taxon>eudicotyledons</taxon>
        <taxon>Gunneridae</taxon>
        <taxon>Pentapetalae</taxon>
        <taxon>asterids</taxon>
        <taxon>campanulids</taxon>
        <taxon>Apiales</taxon>
        <taxon>Apiaceae</taxon>
        <taxon>Apioideae</taxon>
        <taxon>Scandiceae</taxon>
        <taxon>Daucinae</taxon>
        <taxon>Daucus</taxon>
        <taxon>Daucus sect. Daucus</taxon>
    </lineage>
</organism>
<comment type="subcellular location">
    <subcellularLocation>
        <location evidence="4">Nucleus</location>
    </subcellularLocation>
</comment>
<comment type="domain">
    <text evidence="4">The PPC domain mediates interactions between AHL proteins.</text>
</comment>
<keyword evidence="8" id="KW-1185">Reference proteome</keyword>
<proteinExistence type="predicted"/>
<name>A0AAF1B9Z4_DAUCS</name>
<accession>A0AAF1B9Z4</accession>
<dbReference type="SUPFAM" id="SSF117856">
    <property type="entry name" value="AF0104/ALDC/Ptd012-like"/>
    <property type="match status" value="1"/>
</dbReference>
<evidence type="ECO:0000259" key="6">
    <source>
        <dbReference type="PROSITE" id="PS51742"/>
    </source>
</evidence>